<dbReference type="Pfam" id="PF02214">
    <property type="entry name" value="BTB_2"/>
    <property type="match status" value="1"/>
</dbReference>
<comment type="caution">
    <text evidence="3">The sequence shown here is derived from an EMBL/GenBank/DDBJ whole genome shotgun (WGS) entry which is preliminary data.</text>
</comment>
<dbReference type="Proteomes" id="UP000266841">
    <property type="component" value="Unassembled WGS sequence"/>
</dbReference>
<keyword evidence="4" id="KW-1185">Reference proteome</keyword>
<reference evidence="3 4" key="1">
    <citation type="journal article" date="2012" name="Genome Biol.">
        <title>Genome and low-iron response of an oceanic diatom adapted to chronic iron limitation.</title>
        <authorList>
            <person name="Lommer M."/>
            <person name="Specht M."/>
            <person name="Roy A.S."/>
            <person name="Kraemer L."/>
            <person name="Andreson R."/>
            <person name="Gutowska M.A."/>
            <person name="Wolf J."/>
            <person name="Bergner S.V."/>
            <person name="Schilhabel M.B."/>
            <person name="Klostermeier U.C."/>
            <person name="Beiko R.G."/>
            <person name="Rosenstiel P."/>
            <person name="Hippler M."/>
            <person name="Laroche J."/>
        </authorList>
    </citation>
    <scope>NUCLEOTIDE SEQUENCE [LARGE SCALE GENOMIC DNA]</scope>
    <source>
        <strain evidence="3 4">CCMP1005</strain>
    </source>
</reference>
<gene>
    <name evidence="3" type="ORF">THAOC_07698</name>
</gene>
<dbReference type="Gene3D" id="3.30.710.10">
    <property type="entry name" value="Potassium Channel Kv1.1, Chain A"/>
    <property type="match status" value="1"/>
</dbReference>
<dbReference type="PROSITE" id="PS50097">
    <property type="entry name" value="BTB"/>
    <property type="match status" value="1"/>
</dbReference>
<dbReference type="PANTHER" id="PTHR11145">
    <property type="entry name" value="BTB/POZ DOMAIN-CONTAINING ADAPTER FOR CUL3-MEDIATED RHOA DEGRADATION PROTEIN FAMILY MEMBER"/>
    <property type="match status" value="1"/>
</dbReference>
<dbReference type="SMART" id="SM00225">
    <property type="entry name" value="BTB"/>
    <property type="match status" value="1"/>
</dbReference>
<dbReference type="InterPro" id="IPR000210">
    <property type="entry name" value="BTB/POZ_dom"/>
</dbReference>
<dbReference type="PANTHER" id="PTHR11145:SF8">
    <property type="entry name" value="RE57120P"/>
    <property type="match status" value="1"/>
</dbReference>
<feature type="non-terminal residue" evidence="3">
    <location>
        <position position="111"/>
    </location>
</feature>
<dbReference type="InterPro" id="IPR011333">
    <property type="entry name" value="SKP1/BTB/POZ_sf"/>
</dbReference>
<dbReference type="CDD" id="cd18316">
    <property type="entry name" value="BTB_POZ_KCTD-like"/>
    <property type="match status" value="1"/>
</dbReference>
<feature type="region of interest" description="Disordered" evidence="1">
    <location>
        <begin position="1"/>
        <end position="24"/>
    </location>
</feature>
<dbReference type="InterPro" id="IPR045068">
    <property type="entry name" value="BACURD1-3"/>
</dbReference>
<name>K0TJV0_THAOC</name>
<evidence type="ECO:0000256" key="1">
    <source>
        <dbReference type="SAM" id="MobiDB-lite"/>
    </source>
</evidence>
<dbReference type="SUPFAM" id="SSF54695">
    <property type="entry name" value="POZ domain"/>
    <property type="match status" value="1"/>
</dbReference>
<evidence type="ECO:0000259" key="2">
    <source>
        <dbReference type="PROSITE" id="PS50097"/>
    </source>
</evidence>
<sequence>MASAGNPQDGADQSGPSAKRPRSSHVTLNVGGERFVAAATTLTSHSQYFAALLSGDWVESGDEELYIDQDPAAFKVLLGYMRRGLIKVDDVDEDVLLLAEYLGTERLISAV</sequence>
<dbReference type="OrthoDB" id="2414723at2759"/>
<dbReference type="AlphaFoldDB" id="K0TJV0"/>
<organism evidence="3 4">
    <name type="scientific">Thalassiosira oceanica</name>
    <name type="common">Marine diatom</name>
    <dbReference type="NCBI Taxonomy" id="159749"/>
    <lineage>
        <taxon>Eukaryota</taxon>
        <taxon>Sar</taxon>
        <taxon>Stramenopiles</taxon>
        <taxon>Ochrophyta</taxon>
        <taxon>Bacillariophyta</taxon>
        <taxon>Coscinodiscophyceae</taxon>
        <taxon>Thalassiosirophycidae</taxon>
        <taxon>Thalassiosirales</taxon>
        <taxon>Thalassiosiraceae</taxon>
        <taxon>Thalassiosira</taxon>
    </lineage>
</organism>
<accession>K0TJV0</accession>
<dbReference type="GO" id="GO:0051260">
    <property type="term" value="P:protein homooligomerization"/>
    <property type="evidence" value="ECO:0007669"/>
    <property type="project" value="InterPro"/>
</dbReference>
<proteinExistence type="predicted"/>
<dbReference type="EMBL" id="AGNL01007899">
    <property type="protein sequence ID" value="EJK70907.1"/>
    <property type="molecule type" value="Genomic_DNA"/>
</dbReference>
<feature type="domain" description="BTB" evidence="2">
    <location>
        <begin position="24"/>
        <end position="90"/>
    </location>
</feature>
<evidence type="ECO:0000313" key="4">
    <source>
        <dbReference type="Proteomes" id="UP000266841"/>
    </source>
</evidence>
<evidence type="ECO:0000313" key="3">
    <source>
        <dbReference type="EMBL" id="EJK70907.1"/>
    </source>
</evidence>
<dbReference type="InterPro" id="IPR003131">
    <property type="entry name" value="T1-type_BTB"/>
</dbReference>
<protein>
    <recommendedName>
        <fullName evidence="2">BTB domain-containing protein</fullName>
    </recommendedName>
</protein>